<sequence>MTPIQKVLHLDPDLTLVIHQIHSTLQKEKNTNLDHQASLPVLKKIPDLIHVQKPEQTSLQHLTISSPELDHHWHHHHHHQSLHHVPVPDQNPGAKVDIKTVKILPHIHLDLDYNN</sequence>
<accession>A0A2R3XXM4</accession>
<name>A0A2R3XXM4_9BETA</name>
<proteinExistence type="predicted"/>
<dbReference type="EMBL" id="MF511174">
    <property type="protein sequence ID" value="AVQ94095.2"/>
    <property type="molecule type" value="Genomic_DNA"/>
</dbReference>
<evidence type="ECO:0000313" key="1">
    <source>
        <dbReference type="EMBL" id="AVQ94095.2"/>
    </source>
</evidence>
<organism evidence="1">
    <name type="scientific">Human betaherpesvirus 6</name>
    <dbReference type="NCBI Taxonomy" id="10368"/>
    <lineage>
        <taxon>Viruses</taxon>
        <taxon>Duplodnaviria</taxon>
        <taxon>Heunggongvirae</taxon>
        <taxon>Peploviricota</taxon>
        <taxon>Herviviricetes</taxon>
        <taxon>Herpesvirales</taxon>
        <taxon>Orthoherpesviridae</taxon>
        <taxon>Betaherpesvirinae</taxon>
        <taxon>Roseolovirus</taxon>
    </lineage>
</organism>
<reference evidence="1" key="1">
    <citation type="submission" date="2017-07" db="EMBL/GenBank/DDBJ databases">
        <title>A rash of human herpesvirus 6 genomes.</title>
        <authorList>
            <person name="Greninger A.L."/>
            <person name="Hall Sedlak R."/>
            <person name="Roychoudhury P."/>
            <person name="Xie H."/>
            <person name="Guan J."/>
            <person name="Peddu V."/>
            <person name="Huang M.-L."/>
            <person name="Cook L."/>
            <person name="Yoshikawa T."/>
            <person name="Caserta M."/>
            <person name="Hill J.A."/>
            <person name="Jerome K.R."/>
        </authorList>
    </citation>
    <scope>NUCLEOTIDE SEQUENCE</scope>
    <source>
        <strain evidence="1">02-543-Pb</strain>
    </source>
</reference>
<protein>
    <submittedName>
        <fullName evidence="1">Uncharacterized protein</fullName>
    </submittedName>
</protein>